<feature type="compositionally biased region" description="Basic and acidic residues" evidence="2">
    <location>
        <begin position="427"/>
        <end position="437"/>
    </location>
</feature>
<evidence type="ECO:0000313" key="4">
    <source>
        <dbReference type="EMBL" id="SCW03537.1"/>
    </source>
</evidence>
<feature type="compositionally biased region" description="Low complexity" evidence="2">
    <location>
        <begin position="714"/>
        <end position="730"/>
    </location>
</feature>
<dbReference type="AlphaFoldDB" id="A0A1G4MI09"/>
<keyword evidence="5" id="KW-1185">Reference proteome</keyword>
<evidence type="ECO:0000259" key="3">
    <source>
        <dbReference type="Pfam" id="PF08546"/>
    </source>
</evidence>
<dbReference type="Pfam" id="PF08546">
    <property type="entry name" value="ApbA_C"/>
    <property type="match status" value="1"/>
</dbReference>
<feature type="region of interest" description="Disordered" evidence="2">
    <location>
        <begin position="537"/>
        <end position="641"/>
    </location>
</feature>
<feature type="compositionally biased region" description="Basic residues" evidence="2">
    <location>
        <begin position="622"/>
        <end position="636"/>
    </location>
</feature>
<name>A0A1G4MI09_LACFM</name>
<evidence type="ECO:0000313" key="5">
    <source>
        <dbReference type="Proteomes" id="UP000190831"/>
    </source>
</evidence>
<dbReference type="InterPro" id="IPR008927">
    <property type="entry name" value="6-PGluconate_DH-like_C_sf"/>
</dbReference>
<feature type="coiled-coil region" evidence="1">
    <location>
        <begin position="354"/>
        <end position="381"/>
    </location>
</feature>
<dbReference type="EMBL" id="LT598486">
    <property type="protein sequence ID" value="SCW03537.1"/>
    <property type="molecule type" value="Genomic_DNA"/>
</dbReference>
<feature type="domain" description="Ketopantoate reductase C-terminal" evidence="3">
    <location>
        <begin position="210"/>
        <end position="334"/>
    </location>
</feature>
<feature type="compositionally biased region" description="Basic residues" evidence="2">
    <location>
        <begin position="824"/>
        <end position="842"/>
    </location>
</feature>
<feature type="region of interest" description="Disordered" evidence="2">
    <location>
        <begin position="423"/>
        <end position="458"/>
    </location>
</feature>
<feature type="compositionally biased region" description="Polar residues" evidence="2">
    <location>
        <begin position="791"/>
        <end position="813"/>
    </location>
</feature>
<dbReference type="InterPro" id="IPR013328">
    <property type="entry name" value="6PGD_dom2"/>
</dbReference>
<dbReference type="PANTHER" id="PTHR21708:SF25">
    <property type="entry name" value="PROTEIN PAM1-RELATED"/>
    <property type="match status" value="1"/>
</dbReference>
<dbReference type="OMA" id="IKKMDCK"/>
<feature type="region of interest" description="Disordered" evidence="2">
    <location>
        <begin position="479"/>
        <end position="510"/>
    </location>
</feature>
<reference evidence="4 5" key="1">
    <citation type="submission" date="2016-03" db="EMBL/GenBank/DDBJ databases">
        <authorList>
            <person name="Devillers H."/>
        </authorList>
    </citation>
    <scope>NUCLEOTIDE SEQUENCE [LARGE SCALE GENOMIC DNA]</scope>
    <source>
        <strain evidence="4">CBS 6772</strain>
    </source>
</reference>
<dbReference type="STRING" id="4955.A0A1G4MI09"/>
<dbReference type="Gene3D" id="1.10.1040.10">
    <property type="entry name" value="N-(1-d-carboxylethyl)-l-norvaline Dehydrogenase, domain 2"/>
    <property type="match status" value="1"/>
</dbReference>
<accession>A0A1G4MI09</accession>
<feature type="compositionally biased region" description="Polar residues" evidence="2">
    <location>
        <begin position="731"/>
        <end position="774"/>
    </location>
</feature>
<feature type="compositionally biased region" description="Polar residues" evidence="2">
    <location>
        <begin position="479"/>
        <end position="502"/>
    </location>
</feature>
<evidence type="ECO:0000256" key="1">
    <source>
        <dbReference type="SAM" id="Coils"/>
    </source>
</evidence>
<protein>
    <submittedName>
        <fullName evidence="4">LAFE_0G12662g1_1</fullName>
    </submittedName>
</protein>
<proteinExistence type="predicted"/>
<keyword evidence="1" id="KW-0175">Coiled coil</keyword>
<organism evidence="4 5">
    <name type="scientific">Lachancea fermentati</name>
    <name type="common">Zygosaccharomyces fermentati</name>
    <dbReference type="NCBI Taxonomy" id="4955"/>
    <lineage>
        <taxon>Eukaryota</taxon>
        <taxon>Fungi</taxon>
        <taxon>Dikarya</taxon>
        <taxon>Ascomycota</taxon>
        <taxon>Saccharomycotina</taxon>
        <taxon>Saccharomycetes</taxon>
        <taxon>Saccharomycetales</taxon>
        <taxon>Saccharomycetaceae</taxon>
        <taxon>Lachancea</taxon>
    </lineage>
</organism>
<dbReference type="Proteomes" id="UP000190831">
    <property type="component" value="Chromosome G"/>
</dbReference>
<dbReference type="PANTHER" id="PTHR21708">
    <property type="entry name" value="PROBABLE 2-DEHYDROPANTOATE 2-REDUCTASE"/>
    <property type="match status" value="1"/>
</dbReference>
<dbReference type="SUPFAM" id="SSF48179">
    <property type="entry name" value="6-phosphogluconate dehydrogenase C-terminal domain-like"/>
    <property type="match status" value="1"/>
</dbReference>
<feature type="compositionally biased region" description="Polar residues" evidence="2">
    <location>
        <begin position="697"/>
        <end position="710"/>
    </location>
</feature>
<feature type="compositionally biased region" description="Polar residues" evidence="2">
    <location>
        <begin position="574"/>
        <end position="615"/>
    </location>
</feature>
<dbReference type="OrthoDB" id="5302359at2759"/>
<dbReference type="InterPro" id="IPR051402">
    <property type="entry name" value="KPR-Related"/>
</dbReference>
<evidence type="ECO:0000256" key="2">
    <source>
        <dbReference type="SAM" id="MobiDB-lite"/>
    </source>
</evidence>
<dbReference type="InterPro" id="IPR013752">
    <property type="entry name" value="KPA_reductase"/>
</dbReference>
<dbReference type="GO" id="GO:0005737">
    <property type="term" value="C:cytoplasm"/>
    <property type="evidence" value="ECO:0007669"/>
    <property type="project" value="TreeGrafter"/>
</dbReference>
<gene>
    <name evidence="4" type="ORF">LAFE_0G12662G</name>
</gene>
<feature type="region of interest" description="Disordered" evidence="2">
    <location>
        <begin position="656"/>
        <end position="842"/>
    </location>
</feature>
<sequence>MSSLRVLVIGNNPNVLLYTWRIQQSKSVQLVHVSRSNSPKYTVETNKYGADTFTLSDHFETLEDLIKDGNHKIFDLVILSASSLQEISSLSSKLNPLLNLNTKILVESTGFVHLEPFVKMSIDFPQLKVFSIMSDFDFREVSPGNYKQYNSKESSSKIYLGESGVKSTNQNSNNGKYPKESVSLLETFKRLFMKLFPKDQVDLCNLSHVDFLSQQWKLALPKVCFDPLLILLEDPEPSQLHEQILAKPLISGLVTEIITVTKSMGAKLPPGFDNENDLLSHWLSNNGNKMPQLVFHFVHKTAPLNIDMLLLQPILLADDYGIKTPYLEFLYSMMCQFEKLNAGDSQWFCRKDEQTDLRGELSKITQERDSLEKELISTKESFGQKQQQWTRETNSRDEHYKQQISTLKSQIFKLSDELNLQQQRTAAAEEKSYHVEQRQQTPVVSSDEEQLYTSTGTPNLRDIEDIAVYGVSYNESPTAKINSNSKDSPNENLQNNSSTTKSDGIKAESVNDVTLRERELELRRKELALQEKEMELQRRVANKPRPLKIPAQMPVQPHPQALSNGGGSRKPSYGNPSSRNGRNVHGASQLNSSANFVDPVTASQPYMNSGLQQQAPMGPYHHQPHQIKATSRKNRRSNMPSLRNASSLDVLSMAGTGTAPAGLPSPGVNTTLTGPNGPAPRLNSISNGITPHPIPQRFNNGSNLQMNNIPNFAAPPTKSASTTPTGSSSSLPNQQRQISTSTTFDAVNSQQEAEISTNSVIHNPVSSPLVNGQINDALPSPMSTPIMPPNEQFSEANSGAASPAQHSSSSKVAQENVDDEFHSKEKKKSKFGLFGKKKKGKK</sequence>